<name>A0A1P8Q2V9_9LACO</name>
<gene>
    <name evidence="17" type="ORF">BTM29_06410</name>
</gene>
<evidence type="ECO:0000259" key="16">
    <source>
        <dbReference type="Pfam" id="PF00122"/>
    </source>
</evidence>
<sequence>MTITRRFWISLIFSLPMLANMILMPFGWMLPGGNWTQLVLTTVIMLVSARPFWQSAWASFTKHHSNMDTLVAIGTVTAYVYSIYAMATNQAVFFESAAFVTTFVLLGQVFEERMRNNASNAVEKLADLQAKDAEVMRDGKLVNIPLSEVVVGDIVRVKPGQKIAVDGTITEGSSTIDESMVTGESMPVEKKIGDKVIGSTINSNGTFMFKAEKVGDDTMLSQIVELVKKAQNSHAPIQNLTDKVSDVFVPTVLILAIVTFMVWYVFLGASVASSLIFAVSVVVIACPCALGLATPTALMVGTGRSAKMGILIKNGEVLEAVNDVKTVVFDKTGTITVGKPEVTDIIGDEKSVLTLATGLEQSSEHPLASAIVKKAEKDNISIPKVSQFKAIEGKGVEALVDGQEAFVGNDKLLSNVSIDESMKQQVIKLQEEAKTVVFVGVKEKIIGLIAIQDAPKDTSKEAIADLKARGLNTVMLTGDNERVAKAIASQVGIDSVIADVLPGDKADHVKSLQENGKVAFVGDGINDAPALTVADVGIAMGSGTDIAIESGGIVLVKNDLRDVDRALALSKKTFNRIKLNLFWAFIYNVLGIPVAAGLFFGIGLSLSPELAGLAMAFSSLSVVTSSMLLNKAKIKPERSKTRLISE</sequence>
<dbReference type="InterPro" id="IPR001757">
    <property type="entry name" value="P_typ_ATPase"/>
</dbReference>
<dbReference type="GO" id="GO:0043682">
    <property type="term" value="F:P-type divalent copper transporter activity"/>
    <property type="evidence" value="ECO:0007669"/>
    <property type="project" value="TreeGrafter"/>
</dbReference>
<feature type="transmembrane region" description="Helical" evidence="15">
    <location>
        <begin position="7"/>
        <end position="29"/>
    </location>
</feature>
<proteinExistence type="inferred from homology"/>
<comment type="similarity">
    <text evidence="2 15">Belongs to the cation transport ATPase (P-type) (TC 3.A.3) family. Type IB subfamily.</text>
</comment>
<keyword evidence="5 15" id="KW-0812">Transmembrane</keyword>
<dbReference type="NCBIfam" id="TIGR01494">
    <property type="entry name" value="ATPase_P-type"/>
    <property type="match status" value="1"/>
</dbReference>
<dbReference type="InterPro" id="IPR023214">
    <property type="entry name" value="HAD_sf"/>
</dbReference>
<dbReference type="GO" id="GO:0140581">
    <property type="term" value="F:P-type monovalent copper transporter activity"/>
    <property type="evidence" value="ECO:0007669"/>
    <property type="project" value="UniProtKB-EC"/>
</dbReference>
<keyword evidence="8" id="KW-0187">Copper transport</keyword>
<evidence type="ECO:0000256" key="8">
    <source>
        <dbReference type="ARBA" id="ARBA00022796"/>
    </source>
</evidence>
<feature type="transmembrane region" description="Helical" evidence="15">
    <location>
        <begin position="272"/>
        <end position="298"/>
    </location>
</feature>
<dbReference type="InterPro" id="IPR008250">
    <property type="entry name" value="ATPase_P-typ_transduc_dom_A_sf"/>
</dbReference>
<dbReference type="EC" id="7.2.2.8" evidence="3"/>
<keyword evidence="6 15" id="KW-0479">Metal-binding</keyword>
<feature type="transmembrane region" description="Helical" evidence="15">
    <location>
        <begin position="35"/>
        <end position="53"/>
    </location>
</feature>
<dbReference type="AlphaFoldDB" id="A0A1P8Q2V9"/>
<evidence type="ECO:0000313" key="17">
    <source>
        <dbReference type="EMBL" id="APX72212.1"/>
    </source>
</evidence>
<accession>A0A1P8Q2V9</accession>
<dbReference type="PROSITE" id="PS01229">
    <property type="entry name" value="COF_2"/>
    <property type="match status" value="1"/>
</dbReference>
<feature type="transmembrane region" description="Helical" evidence="15">
    <location>
        <begin position="91"/>
        <end position="110"/>
    </location>
</feature>
<evidence type="ECO:0000256" key="4">
    <source>
        <dbReference type="ARBA" id="ARBA00022475"/>
    </source>
</evidence>
<dbReference type="GO" id="GO:0005524">
    <property type="term" value="F:ATP binding"/>
    <property type="evidence" value="ECO:0007669"/>
    <property type="project" value="UniProtKB-UniRule"/>
</dbReference>
<feature type="transmembrane region" description="Helical" evidence="15">
    <location>
        <begin position="65"/>
        <end position="85"/>
    </location>
</feature>
<dbReference type="Gene3D" id="3.40.50.1000">
    <property type="entry name" value="HAD superfamily/HAD-like"/>
    <property type="match status" value="1"/>
</dbReference>
<dbReference type="NCBIfam" id="TIGR01511">
    <property type="entry name" value="ATPase-IB1_Cu"/>
    <property type="match status" value="1"/>
</dbReference>
<dbReference type="InterPro" id="IPR027256">
    <property type="entry name" value="P-typ_ATPase_IB"/>
</dbReference>
<dbReference type="SUPFAM" id="SSF81665">
    <property type="entry name" value="Calcium ATPase, transmembrane domain M"/>
    <property type="match status" value="1"/>
</dbReference>
<dbReference type="FunFam" id="2.70.150.10:FF:000020">
    <property type="entry name" value="Copper-exporting P-type ATPase A"/>
    <property type="match status" value="1"/>
</dbReference>
<organism evidence="17 18">
    <name type="scientific">Companilactobacillus allii</name>
    <dbReference type="NCBI Taxonomy" id="1847728"/>
    <lineage>
        <taxon>Bacteria</taxon>
        <taxon>Bacillati</taxon>
        <taxon>Bacillota</taxon>
        <taxon>Bacilli</taxon>
        <taxon>Lactobacillales</taxon>
        <taxon>Lactobacillaceae</taxon>
        <taxon>Companilactobacillus</taxon>
    </lineage>
</organism>
<comment type="subcellular location">
    <subcellularLocation>
        <location evidence="1">Cell membrane</location>
        <topology evidence="1">Multi-pass membrane protein</topology>
    </subcellularLocation>
</comment>
<dbReference type="NCBIfam" id="TIGR01525">
    <property type="entry name" value="ATPase-IB_hvy"/>
    <property type="match status" value="1"/>
</dbReference>
<dbReference type="PANTHER" id="PTHR43520">
    <property type="entry name" value="ATP7, ISOFORM B"/>
    <property type="match status" value="1"/>
</dbReference>
<dbReference type="SUPFAM" id="SSF81653">
    <property type="entry name" value="Calcium ATPase, transduction domain A"/>
    <property type="match status" value="1"/>
</dbReference>
<evidence type="ECO:0000256" key="6">
    <source>
        <dbReference type="ARBA" id="ARBA00022723"/>
    </source>
</evidence>
<keyword evidence="8" id="KW-0406">Ion transport</keyword>
<evidence type="ECO:0000256" key="10">
    <source>
        <dbReference type="ARBA" id="ARBA00022967"/>
    </source>
</evidence>
<dbReference type="STRING" id="1847728.BTM29_06410"/>
<dbReference type="InterPro" id="IPR059000">
    <property type="entry name" value="ATPase_P-type_domA"/>
</dbReference>
<evidence type="ECO:0000256" key="14">
    <source>
        <dbReference type="ARBA" id="ARBA00049289"/>
    </source>
</evidence>
<dbReference type="InterPro" id="IPR023299">
    <property type="entry name" value="ATPase_P-typ_cyto_dom_N"/>
</dbReference>
<evidence type="ECO:0000256" key="15">
    <source>
        <dbReference type="RuleBase" id="RU362081"/>
    </source>
</evidence>
<dbReference type="InterPro" id="IPR036412">
    <property type="entry name" value="HAD-like_sf"/>
</dbReference>
<dbReference type="Pfam" id="PF00122">
    <property type="entry name" value="E1-E2_ATPase"/>
    <property type="match status" value="1"/>
</dbReference>
<dbReference type="SFLD" id="SFLDG00002">
    <property type="entry name" value="C1.7:_P-type_atpase_like"/>
    <property type="match status" value="1"/>
</dbReference>
<keyword evidence="12" id="KW-0186">Copper</keyword>
<feature type="transmembrane region" description="Helical" evidence="15">
    <location>
        <begin position="610"/>
        <end position="630"/>
    </location>
</feature>
<evidence type="ECO:0000256" key="1">
    <source>
        <dbReference type="ARBA" id="ARBA00004651"/>
    </source>
</evidence>
<keyword evidence="4 15" id="KW-1003">Cell membrane</keyword>
<dbReference type="PRINTS" id="PR00119">
    <property type="entry name" value="CATATPASE"/>
</dbReference>
<dbReference type="SFLD" id="SFLDF00027">
    <property type="entry name" value="p-type_atpase"/>
    <property type="match status" value="1"/>
</dbReference>
<evidence type="ECO:0000256" key="11">
    <source>
        <dbReference type="ARBA" id="ARBA00022989"/>
    </source>
</evidence>
<dbReference type="InterPro" id="IPR044492">
    <property type="entry name" value="P_typ_ATPase_HD_dom"/>
</dbReference>
<dbReference type="GO" id="GO:0016887">
    <property type="term" value="F:ATP hydrolysis activity"/>
    <property type="evidence" value="ECO:0007669"/>
    <property type="project" value="InterPro"/>
</dbReference>
<feature type="transmembrane region" description="Helical" evidence="15">
    <location>
        <begin position="247"/>
        <end position="266"/>
    </location>
</feature>
<feature type="transmembrane region" description="Helical" evidence="15">
    <location>
        <begin position="581"/>
        <end position="604"/>
    </location>
</feature>
<dbReference type="GO" id="GO:0005886">
    <property type="term" value="C:plasma membrane"/>
    <property type="evidence" value="ECO:0007669"/>
    <property type="project" value="UniProtKB-SubCell"/>
</dbReference>
<dbReference type="Gene3D" id="2.70.150.10">
    <property type="entry name" value="Calcium-transporting ATPase, cytoplasmic transduction domain A"/>
    <property type="match status" value="1"/>
</dbReference>
<evidence type="ECO:0000256" key="12">
    <source>
        <dbReference type="ARBA" id="ARBA00023008"/>
    </source>
</evidence>
<dbReference type="PANTHER" id="PTHR43520:SF8">
    <property type="entry name" value="P-TYPE CU(+) TRANSPORTER"/>
    <property type="match status" value="1"/>
</dbReference>
<dbReference type="CDD" id="cd02094">
    <property type="entry name" value="P-type_ATPase_Cu-like"/>
    <property type="match status" value="1"/>
</dbReference>
<evidence type="ECO:0000313" key="18">
    <source>
        <dbReference type="Proteomes" id="UP000187499"/>
    </source>
</evidence>
<dbReference type="PROSITE" id="PS00154">
    <property type="entry name" value="ATPASE_E1_E2"/>
    <property type="match status" value="1"/>
</dbReference>
<keyword evidence="18" id="KW-1185">Reference proteome</keyword>
<dbReference type="KEGG" id="lalw:BTM29_06410"/>
<dbReference type="Pfam" id="PF00702">
    <property type="entry name" value="Hydrolase"/>
    <property type="match status" value="1"/>
</dbReference>
<dbReference type="SUPFAM" id="SSF56784">
    <property type="entry name" value="HAD-like"/>
    <property type="match status" value="1"/>
</dbReference>
<keyword evidence="10" id="KW-1278">Translocase</keyword>
<keyword evidence="8" id="KW-0813">Transport</keyword>
<keyword evidence="13 15" id="KW-0472">Membrane</keyword>
<keyword evidence="7 15" id="KW-0547">Nucleotide-binding</keyword>
<protein>
    <recommendedName>
        <fullName evidence="3">P-type Cu(+) transporter</fullName>
        <ecNumber evidence="3">7.2.2.8</ecNumber>
    </recommendedName>
</protein>
<evidence type="ECO:0000256" key="9">
    <source>
        <dbReference type="ARBA" id="ARBA00022840"/>
    </source>
</evidence>
<evidence type="ECO:0000256" key="7">
    <source>
        <dbReference type="ARBA" id="ARBA00022741"/>
    </source>
</evidence>
<dbReference type="EMBL" id="CP019323">
    <property type="protein sequence ID" value="APX72212.1"/>
    <property type="molecule type" value="Genomic_DNA"/>
</dbReference>
<dbReference type="InterPro" id="IPR018303">
    <property type="entry name" value="ATPase_P-typ_P_site"/>
</dbReference>
<dbReference type="Proteomes" id="UP000187499">
    <property type="component" value="Chromosome"/>
</dbReference>
<feature type="domain" description="P-type ATPase A" evidence="16">
    <location>
        <begin position="128"/>
        <end position="228"/>
    </location>
</feature>
<reference evidence="18" key="1">
    <citation type="submission" date="2016-12" db="EMBL/GenBank/DDBJ databases">
        <authorList>
            <person name="Jung M.Y."/>
            <person name="Lee S.H."/>
        </authorList>
    </citation>
    <scope>NUCLEOTIDE SEQUENCE [LARGE SCALE GENOMIC DNA]</scope>
    <source>
        <strain evidence="18">WiKim39</strain>
    </source>
</reference>
<comment type="catalytic activity">
    <reaction evidence="14">
        <text>Cu(+)(in) + ATP + H2O = Cu(+)(out) + ADP + phosphate + H(+)</text>
        <dbReference type="Rhea" id="RHEA:25792"/>
        <dbReference type="ChEBI" id="CHEBI:15377"/>
        <dbReference type="ChEBI" id="CHEBI:15378"/>
        <dbReference type="ChEBI" id="CHEBI:30616"/>
        <dbReference type="ChEBI" id="CHEBI:43474"/>
        <dbReference type="ChEBI" id="CHEBI:49552"/>
        <dbReference type="ChEBI" id="CHEBI:456216"/>
        <dbReference type="EC" id="7.2.2.8"/>
    </reaction>
</comment>
<evidence type="ECO:0000256" key="2">
    <source>
        <dbReference type="ARBA" id="ARBA00006024"/>
    </source>
</evidence>
<dbReference type="OrthoDB" id="9813266at2"/>
<evidence type="ECO:0000256" key="13">
    <source>
        <dbReference type="ARBA" id="ARBA00023136"/>
    </source>
</evidence>
<dbReference type="PRINTS" id="PR00943">
    <property type="entry name" value="CUATPASE"/>
</dbReference>
<dbReference type="RefSeq" id="WP_076614867.1">
    <property type="nucleotide sequence ID" value="NZ_CP019323.1"/>
</dbReference>
<keyword evidence="11 15" id="KW-1133">Transmembrane helix</keyword>
<dbReference type="SFLD" id="SFLDS00003">
    <property type="entry name" value="Haloacid_Dehalogenase"/>
    <property type="match status" value="1"/>
</dbReference>
<dbReference type="GO" id="GO:0055070">
    <property type="term" value="P:copper ion homeostasis"/>
    <property type="evidence" value="ECO:0007669"/>
    <property type="project" value="TreeGrafter"/>
</dbReference>
<dbReference type="InterPro" id="IPR023298">
    <property type="entry name" value="ATPase_P-typ_TM_dom_sf"/>
</dbReference>
<dbReference type="GO" id="GO:0005507">
    <property type="term" value="F:copper ion binding"/>
    <property type="evidence" value="ECO:0007669"/>
    <property type="project" value="TreeGrafter"/>
</dbReference>
<evidence type="ECO:0000256" key="3">
    <source>
        <dbReference type="ARBA" id="ARBA00012517"/>
    </source>
</evidence>
<dbReference type="Gene3D" id="3.40.1110.10">
    <property type="entry name" value="Calcium-transporting ATPase, cytoplasmic domain N"/>
    <property type="match status" value="1"/>
</dbReference>
<keyword evidence="9 15" id="KW-0067">ATP-binding</keyword>
<evidence type="ECO:0000256" key="5">
    <source>
        <dbReference type="ARBA" id="ARBA00022692"/>
    </source>
</evidence>